<organism evidence="1 2">
    <name type="scientific">Amycolatopsis cihanbeyliensis</name>
    <dbReference type="NCBI Taxonomy" id="1128664"/>
    <lineage>
        <taxon>Bacteria</taxon>
        <taxon>Bacillati</taxon>
        <taxon>Actinomycetota</taxon>
        <taxon>Actinomycetes</taxon>
        <taxon>Pseudonocardiales</taxon>
        <taxon>Pseudonocardiaceae</taxon>
        <taxon>Amycolatopsis</taxon>
    </lineage>
</organism>
<evidence type="ECO:0000313" key="1">
    <source>
        <dbReference type="EMBL" id="TQJ02286.1"/>
    </source>
</evidence>
<name>A0A542DGU1_AMYCI</name>
<protein>
    <submittedName>
        <fullName evidence="1">Nucleotidyltransferase AbiEii toxin of type IV toxin-antitoxin system</fullName>
    </submittedName>
</protein>
<gene>
    <name evidence="1" type="ORF">FB471_2009</name>
</gene>
<dbReference type="RefSeq" id="WP_141997160.1">
    <property type="nucleotide sequence ID" value="NZ_VFML01000001.1"/>
</dbReference>
<dbReference type="InterPro" id="IPR014942">
    <property type="entry name" value="AbiEii"/>
</dbReference>
<sequence>MTRKPPLSPHAFTSSLKARAANTSKVTGVPTGELLERYYHRRLLARVFHADPDKWVLKGGQALLVRWPRARYSTDVDLLRTVDEATIDETVSALIAAVSTDLDDDLRFDHHDTSRETAADRPSRKVRFKVMFGLRQLSTVSVDVVVTGLQPRGELLVEPLDPPFSVDSGPWPTVRMWPLEDHVADKIAAMYERHGARLLPSTRFKDLVDLVLIANKSSLSGTVTHAALHAEVHRRQAAGTQLVLPETFVVPSPVWPAGYRAEAAKAHELPMPFRTMDGATPLADAFISPLLRQHGPAGRWQCERREWC</sequence>
<reference evidence="1 2" key="1">
    <citation type="submission" date="2019-06" db="EMBL/GenBank/DDBJ databases">
        <title>Sequencing the genomes of 1000 actinobacteria strains.</title>
        <authorList>
            <person name="Klenk H.-P."/>
        </authorList>
    </citation>
    <scope>NUCLEOTIDE SEQUENCE [LARGE SCALE GENOMIC DNA]</scope>
    <source>
        <strain evidence="1 2">DSM 45679</strain>
    </source>
</reference>
<keyword evidence="2" id="KW-1185">Reference proteome</keyword>
<keyword evidence="1" id="KW-0808">Transferase</keyword>
<evidence type="ECO:0000313" key="2">
    <source>
        <dbReference type="Proteomes" id="UP000320876"/>
    </source>
</evidence>
<accession>A0A542DGU1</accession>
<dbReference type="Proteomes" id="UP000320876">
    <property type="component" value="Unassembled WGS sequence"/>
</dbReference>
<dbReference type="OrthoDB" id="4084402at2"/>
<dbReference type="AlphaFoldDB" id="A0A542DGU1"/>
<dbReference type="Pfam" id="PF08843">
    <property type="entry name" value="AbiEii"/>
    <property type="match status" value="1"/>
</dbReference>
<dbReference type="EMBL" id="VFML01000001">
    <property type="protein sequence ID" value="TQJ02286.1"/>
    <property type="molecule type" value="Genomic_DNA"/>
</dbReference>
<comment type="caution">
    <text evidence="1">The sequence shown here is derived from an EMBL/GenBank/DDBJ whole genome shotgun (WGS) entry which is preliminary data.</text>
</comment>
<proteinExistence type="predicted"/>
<dbReference type="GO" id="GO:0016740">
    <property type="term" value="F:transferase activity"/>
    <property type="evidence" value="ECO:0007669"/>
    <property type="project" value="UniProtKB-KW"/>
</dbReference>